<protein>
    <submittedName>
        <fullName evidence="8">PfkB domain protein</fullName>
    </submittedName>
</protein>
<evidence type="ECO:0000256" key="2">
    <source>
        <dbReference type="ARBA" id="ARBA00022679"/>
    </source>
</evidence>
<dbReference type="Pfam" id="PF00294">
    <property type="entry name" value="PfkB"/>
    <property type="match status" value="1"/>
</dbReference>
<dbReference type="Pfam" id="PF01261">
    <property type="entry name" value="AP_endonuc_2"/>
    <property type="match status" value="1"/>
</dbReference>
<dbReference type="eggNOG" id="COG1082">
    <property type="taxonomic scope" value="Bacteria"/>
</dbReference>
<evidence type="ECO:0000259" key="6">
    <source>
        <dbReference type="Pfam" id="PF00294"/>
    </source>
</evidence>
<evidence type="ECO:0000259" key="7">
    <source>
        <dbReference type="Pfam" id="PF01261"/>
    </source>
</evidence>
<dbReference type="InterPro" id="IPR050306">
    <property type="entry name" value="PfkB_Carbo_kinase"/>
</dbReference>
<comment type="similarity">
    <text evidence="1">Belongs to the carbohydrate kinase PfkB family.</text>
</comment>
<evidence type="ECO:0000256" key="3">
    <source>
        <dbReference type="ARBA" id="ARBA00022741"/>
    </source>
</evidence>
<dbReference type="InterPro" id="IPR029056">
    <property type="entry name" value="Ribokinase-like"/>
</dbReference>
<name>B9Z7V2_9NEIS</name>
<proteinExistence type="inferred from homology"/>
<dbReference type="GO" id="GO:0005524">
    <property type="term" value="F:ATP binding"/>
    <property type="evidence" value="ECO:0007669"/>
    <property type="project" value="UniProtKB-KW"/>
</dbReference>
<feature type="domain" description="Xylose isomerase-like TIM barrel" evidence="7">
    <location>
        <begin position="25"/>
        <end position="218"/>
    </location>
</feature>
<dbReference type="InterPro" id="IPR002173">
    <property type="entry name" value="Carboh/pur_kinase_PfkB_CS"/>
</dbReference>
<comment type="caution">
    <text evidence="8">The sequence shown here is derived from an EMBL/GenBank/DDBJ whole genome shotgun (WGS) entry which is preliminary data.</text>
</comment>
<evidence type="ECO:0000313" key="9">
    <source>
        <dbReference type="Proteomes" id="UP000003165"/>
    </source>
</evidence>
<dbReference type="EMBL" id="ACIS01000010">
    <property type="protein sequence ID" value="EEG07238.1"/>
    <property type="molecule type" value="Genomic_DNA"/>
</dbReference>
<keyword evidence="5" id="KW-0067">ATP-binding</keyword>
<dbReference type="InterPro" id="IPR036237">
    <property type="entry name" value="Xyl_isomerase-like_sf"/>
</dbReference>
<dbReference type="PANTHER" id="PTHR43085">
    <property type="entry name" value="HEXOKINASE FAMILY MEMBER"/>
    <property type="match status" value="1"/>
</dbReference>
<evidence type="ECO:0000256" key="5">
    <source>
        <dbReference type="ARBA" id="ARBA00022840"/>
    </source>
</evidence>
<dbReference type="Gene3D" id="3.40.1190.20">
    <property type="match status" value="1"/>
</dbReference>
<dbReference type="GO" id="GO:0016301">
    <property type="term" value="F:kinase activity"/>
    <property type="evidence" value="ECO:0007669"/>
    <property type="project" value="UniProtKB-KW"/>
</dbReference>
<dbReference type="eggNOG" id="COG0524">
    <property type="taxonomic scope" value="Bacteria"/>
</dbReference>
<accession>B9Z7V2</accession>
<keyword evidence="4" id="KW-0418">Kinase</keyword>
<gene>
    <name evidence="8" type="ORF">FuraDRAFT_3438</name>
</gene>
<keyword evidence="3" id="KW-0547">Nucleotide-binding</keyword>
<dbReference type="Gene3D" id="3.20.20.150">
    <property type="entry name" value="Divalent-metal-dependent TIM barrel enzymes"/>
    <property type="match status" value="1"/>
</dbReference>
<keyword evidence="9" id="KW-1185">Reference proteome</keyword>
<dbReference type="Proteomes" id="UP000003165">
    <property type="component" value="Unassembled WGS sequence"/>
</dbReference>
<dbReference type="SUPFAM" id="SSF51658">
    <property type="entry name" value="Xylose isomerase-like"/>
    <property type="match status" value="1"/>
</dbReference>
<dbReference type="InterPro" id="IPR013022">
    <property type="entry name" value="Xyl_isomerase-like_TIM-brl"/>
</dbReference>
<keyword evidence="2" id="KW-0808">Transferase</keyword>
<dbReference type="CDD" id="cd01166">
    <property type="entry name" value="KdgK"/>
    <property type="match status" value="1"/>
</dbReference>
<organism evidence="8 9">
    <name type="scientific">Pseudogulbenkiania ferrooxidans 2002</name>
    <dbReference type="NCBI Taxonomy" id="279714"/>
    <lineage>
        <taxon>Bacteria</taxon>
        <taxon>Pseudomonadati</taxon>
        <taxon>Pseudomonadota</taxon>
        <taxon>Betaproteobacteria</taxon>
        <taxon>Neisseriales</taxon>
        <taxon>Chromobacteriaceae</taxon>
        <taxon>Pseudogulbenkiania</taxon>
    </lineage>
</organism>
<dbReference type="InterPro" id="IPR011611">
    <property type="entry name" value="PfkB_dom"/>
</dbReference>
<evidence type="ECO:0000313" key="8">
    <source>
        <dbReference type="EMBL" id="EEG07238.1"/>
    </source>
</evidence>
<dbReference type="PANTHER" id="PTHR43085:SF1">
    <property type="entry name" value="PSEUDOURIDINE KINASE-RELATED"/>
    <property type="match status" value="1"/>
</dbReference>
<feature type="domain" description="Carbohydrate kinase PfkB" evidence="6">
    <location>
        <begin position="258"/>
        <end position="557"/>
    </location>
</feature>
<dbReference type="RefSeq" id="WP_008955457.1">
    <property type="nucleotide sequence ID" value="NZ_ACIS01000010.1"/>
</dbReference>
<sequence length="567" mass="59512">MHAVNVVTSAYGASLVQTHGQQHFIALAAAAGAAGIEIRRELFPTSPPLLGPLADALAASHLDVVYSAPLELFGTDGQLDLARLELALAEAVELGAGTLKLPLGHYGAVSDLAPLAQRLAGSPIRLLVENDQTPHGGTLAPLVAFFTACRAEGVPVGMTFDIGNWHWTDTDPLAAAVALAPYVDYLHGKGVEARGGKLHAVPLSESDAGWRRLFAHFRTDIPRAIEFPLSGGDLAALTARYVALLAEPQAPDAVDTLDVVTFGEAMAMFVADEPGELAAVAHFSRRLAGAETNFCVGMARLGYRVGWVSRLGQDAFGRFVRATLAAEGVDCRCVATDPRYPTGFQLKSRAVGGSDPVVEYFRKGSAASRLSRADFDPAYFAAARHFHCTGVAPALSDGTWQFAQHALDFMRGAGKTISFDPNLRPSLWPSEAEMIRRINALAAKADWVLPGIAEGRLLTGCRSPEDIAAFYLAQGACLVVIKLGAEGAYYRSATAQGYVAAVWVDEVVDTVGAGDGFAAGVVSALLEGLPLAAAVARGNRVGAFAIQSVGDMEGLPTRAELEAASPA</sequence>
<evidence type="ECO:0000256" key="1">
    <source>
        <dbReference type="ARBA" id="ARBA00010688"/>
    </source>
</evidence>
<dbReference type="SUPFAM" id="SSF53613">
    <property type="entry name" value="Ribokinase-like"/>
    <property type="match status" value="1"/>
</dbReference>
<dbReference type="PROSITE" id="PS00584">
    <property type="entry name" value="PFKB_KINASES_2"/>
    <property type="match status" value="1"/>
</dbReference>
<dbReference type="AlphaFoldDB" id="B9Z7V2"/>
<evidence type="ECO:0000256" key="4">
    <source>
        <dbReference type="ARBA" id="ARBA00022777"/>
    </source>
</evidence>
<reference evidence="8 9" key="1">
    <citation type="submission" date="2009-02" db="EMBL/GenBank/DDBJ databases">
        <title>Sequencing of the draft genome and assembly of Lutiella nitroferrum 2002.</title>
        <authorList>
            <consortium name="US DOE Joint Genome Institute (JGI-PGF)"/>
            <person name="Lucas S."/>
            <person name="Copeland A."/>
            <person name="Lapidus A."/>
            <person name="Glavina del Rio T."/>
            <person name="Tice H."/>
            <person name="Bruce D."/>
            <person name="Goodwin L."/>
            <person name="Pitluck S."/>
            <person name="Larimer F."/>
            <person name="Land M.L."/>
            <person name="Hauser L."/>
            <person name="Coates J.D."/>
        </authorList>
    </citation>
    <scope>NUCLEOTIDE SEQUENCE [LARGE SCALE GENOMIC DNA]</scope>
    <source>
        <strain evidence="8 9">2002</strain>
    </source>
</reference>